<organism evidence="3 4">
    <name type="scientific">Fusarium pseudocircinatum</name>
    <dbReference type="NCBI Taxonomy" id="56676"/>
    <lineage>
        <taxon>Eukaryota</taxon>
        <taxon>Fungi</taxon>
        <taxon>Dikarya</taxon>
        <taxon>Ascomycota</taxon>
        <taxon>Pezizomycotina</taxon>
        <taxon>Sordariomycetes</taxon>
        <taxon>Hypocreomycetidae</taxon>
        <taxon>Hypocreales</taxon>
        <taxon>Nectriaceae</taxon>
        <taxon>Fusarium</taxon>
        <taxon>Fusarium fujikuroi species complex</taxon>
    </lineage>
</organism>
<keyword evidence="2" id="KW-0472">Membrane</keyword>
<evidence type="ECO:0000256" key="2">
    <source>
        <dbReference type="SAM" id="Phobius"/>
    </source>
</evidence>
<proteinExistence type="predicted"/>
<dbReference type="AlphaFoldDB" id="A0A8H5KL19"/>
<comment type="caution">
    <text evidence="3">The sequence shown here is derived from an EMBL/GenBank/DDBJ whole genome shotgun (WGS) entry which is preliminary data.</text>
</comment>
<gene>
    <name evidence="3" type="ORF">FPCIR_12711</name>
</gene>
<evidence type="ECO:0000313" key="3">
    <source>
        <dbReference type="EMBL" id="KAF5576224.1"/>
    </source>
</evidence>
<accession>A0A8H5KL19</accession>
<dbReference type="OrthoDB" id="4576545at2759"/>
<reference evidence="3 4" key="1">
    <citation type="submission" date="2020-05" db="EMBL/GenBank/DDBJ databases">
        <title>Identification and distribution of gene clusters putatively required for synthesis of sphingolipid metabolism inhibitors in phylogenetically diverse species of the filamentous fungus Fusarium.</title>
        <authorList>
            <person name="Kim H.-S."/>
            <person name="Busman M."/>
            <person name="Brown D.W."/>
            <person name="Divon H."/>
            <person name="Uhlig S."/>
            <person name="Proctor R.H."/>
        </authorList>
    </citation>
    <scope>NUCLEOTIDE SEQUENCE [LARGE SCALE GENOMIC DNA]</scope>
    <source>
        <strain evidence="3 4">NRRL 36939</strain>
    </source>
</reference>
<evidence type="ECO:0000256" key="1">
    <source>
        <dbReference type="SAM" id="MobiDB-lite"/>
    </source>
</evidence>
<keyword evidence="4" id="KW-1185">Reference proteome</keyword>
<keyword evidence="2" id="KW-1133">Transmembrane helix</keyword>
<dbReference type="Proteomes" id="UP000546213">
    <property type="component" value="Unassembled WGS sequence"/>
</dbReference>
<protein>
    <submittedName>
        <fullName evidence="3">Uncharacterized protein</fullName>
    </submittedName>
</protein>
<keyword evidence="2" id="KW-0812">Transmembrane</keyword>
<feature type="region of interest" description="Disordered" evidence="1">
    <location>
        <begin position="247"/>
        <end position="267"/>
    </location>
</feature>
<dbReference type="EMBL" id="JAAOAS010000436">
    <property type="protein sequence ID" value="KAF5576224.1"/>
    <property type="molecule type" value="Genomic_DNA"/>
</dbReference>
<sequence length="360" mass="40629">MPGYRESLRPAVEENLDQWWSATRDLGSTTLAIASNQCRDGATALDLMMRDLKAQLNLDTNIDSATVEDASGLITIIAYFFYGPLFGILMALGRNSETRMYDDNLFKYEKAMSKLLGAIHEAQTALNIVRPTLFGQPLQMVRNIFLSGNERMVKITPINPIGLLLRIVTAQHLCEEYRRLSIAKSEKLHVGLPRAIFTCRGTSPNGDPLNDFILQLRNSRLDAIAKAVDGGEDDVKDIKKWSRELRRRRQGKKPKKQEPFANLVQNPPGHFSHLDDVATPLQCPSFQPKARCTRCQILFRYEVPDNVKGQEKVMSVVLYRDLSCVEAYAHFFCRALEHRGHAKCVTRVSVGNRKAKPGKK</sequence>
<name>A0A8H5KL19_9HYPO</name>
<evidence type="ECO:0000313" key="4">
    <source>
        <dbReference type="Proteomes" id="UP000546213"/>
    </source>
</evidence>
<feature type="transmembrane region" description="Helical" evidence="2">
    <location>
        <begin position="70"/>
        <end position="92"/>
    </location>
</feature>